<dbReference type="Proteomes" id="UP000297475">
    <property type="component" value="Unassembled WGS sequence"/>
</dbReference>
<dbReference type="SMART" id="SM01117">
    <property type="entry name" value="Cyt-b5"/>
    <property type="match status" value="1"/>
</dbReference>
<dbReference type="SUPFAM" id="SSF55856">
    <property type="entry name" value="Cytochrome b5-like heme/steroid binding domain"/>
    <property type="match status" value="1"/>
</dbReference>
<dbReference type="InterPro" id="IPR001199">
    <property type="entry name" value="Cyt_B5-like_heme/steroid-bd"/>
</dbReference>
<dbReference type="PROSITE" id="PS50255">
    <property type="entry name" value="CYTOCHROME_B5_2"/>
    <property type="match status" value="1"/>
</dbReference>
<reference evidence="7 8" key="1">
    <citation type="submission" date="2019-04" db="EMBL/GenBank/DDBJ databases">
        <title>Natronospirillum operosus gen. nov., sp. nov., a haloalkaliphilic satellite isolated from decaying biomass of laboratory culture of cyanobacterium Geitlerinema sp. and proposal of Natronospirillaceae fam. nov. and Saccharospirillaceae fam. nov.</title>
        <authorList>
            <person name="Kevbrin V."/>
            <person name="Boltyanskaya Y."/>
            <person name="Koziaeva V."/>
            <person name="Grouzdev D.S."/>
            <person name="Park M."/>
            <person name="Cho J."/>
        </authorList>
    </citation>
    <scope>NUCLEOTIDE SEQUENCE [LARGE SCALE GENOMIC DNA]</scope>
    <source>
        <strain evidence="7 8">G-116</strain>
    </source>
</reference>
<evidence type="ECO:0000256" key="3">
    <source>
        <dbReference type="ARBA" id="ARBA00023004"/>
    </source>
</evidence>
<feature type="chain" id="PRO_5021291685" evidence="5">
    <location>
        <begin position="25"/>
        <end position="399"/>
    </location>
</feature>
<dbReference type="InterPro" id="IPR050668">
    <property type="entry name" value="Cytochrome_b5"/>
</dbReference>
<name>A0A4Z0W400_9GAMM</name>
<evidence type="ECO:0000256" key="2">
    <source>
        <dbReference type="ARBA" id="ARBA00022723"/>
    </source>
</evidence>
<evidence type="ECO:0000259" key="6">
    <source>
        <dbReference type="PROSITE" id="PS50255"/>
    </source>
</evidence>
<dbReference type="Gene3D" id="3.10.120.10">
    <property type="entry name" value="Cytochrome b5-like heme/steroid binding domain"/>
    <property type="match status" value="1"/>
</dbReference>
<dbReference type="RefSeq" id="WP_135483963.1">
    <property type="nucleotide sequence ID" value="NZ_SRMF01000006.1"/>
</dbReference>
<feature type="domain" description="Cytochrome b5 heme-binding" evidence="6">
    <location>
        <begin position="35"/>
        <end position="115"/>
    </location>
</feature>
<evidence type="ECO:0000256" key="1">
    <source>
        <dbReference type="ARBA" id="ARBA00022617"/>
    </source>
</evidence>
<dbReference type="InterPro" id="IPR036400">
    <property type="entry name" value="Cyt_B5-like_heme/steroid_sf"/>
</dbReference>
<gene>
    <name evidence="7" type="ORF">E4656_14225</name>
</gene>
<dbReference type="EMBL" id="SRMF01000006">
    <property type="protein sequence ID" value="TGG92034.1"/>
    <property type="molecule type" value="Genomic_DNA"/>
</dbReference>
<keyword evidence="8" id="KW-1185">Reference proteome</keyword>
<dbReference type="Gene3D" id="3.90.1010.20">
    <property type="match status" value="2"/>
</dbReference>
<proteinExistence type="inferred from homology"/>
<keyword evidence="3" id="KW-0408">Iron</keyword>
<keyword evidence="5" id="KW-0732">Signal</keyword>
<dbReference type="GO" id="GO:0016020">
    <property type="term" value="C:membrane"/>
    <property type="evidence" value="ECO:0007669"/>
    <property type="project" value="TreeGrafter"/>
</dbReference>
<dbReference type="PANTHER" id="PTHR19359:SF14">
    <property type="entry name" value="CYTOCHROME B5 A"/>
    <property type="match status" value="1"/>
</dbReference>
<dbReference type="OrthoDB" id="8173637at2"/>
<dbReference type="AlphaFoldDB" id="A0A4Z0W400"/>
<keyword evidence="1" id="KW-0349">Heme</keyword>
<evidence type="ECO:0000313" key="7">
    <source>
        <dbReference type="EMBL" id="TGG92034.1"/>
    </source>
</evidence>
<keyword evidence="2" id="KW-0479">Metal-binding</keyword>
<evidence type="ECO:0000256" key="4">
    <source>
        <dbReference type="ARBA" id="ARBA00038168"/>
    </source>
</evidence>
<accession>A0A4Z0W400</accession>
<sequence length="399" mass="42785">MNKIAYTLFVAFVASVLTLLGVNALTDSPAGDDDLREISLAELAEHDSTDSCWKAIDGRVYDITSYIPNHPTPEHVIADWCGQESTEAWEAIGNGRGHSATAAAMLARYRIGVLEGSGLTAADLAEPEATPAPQRQPAAPARAAAAPSASGVAQWADGSYYAELEPDSRGWIALVELTIKDGRIVGAHYDEVQRDDAGNVTGSKLQDYGYAANWRNNRPTDVSQLSAFPGYVEQLIRAGGPQGVDAISGATSAFDSFTAALELALADAEVVERAAPAMPEALGGYRDGTYYAETEPNARGQLALIEITVRDGYIFSVHYDEIGRDEDGNVNLSKRTDYGYAQRWRNAVDSGVSQFSAFPAYVRQLIETGDPEAVDGISGATSTYDWFREVSAEALQDAR</sequence>
<dbReference type="PANTHER" id="PTHR19359">
    <property type="entry name" value="CYTOCHROME B5"/>
    <property type="match status" value="1"/>
</dbReference>
<comment type="similarity">
    <text evidence="4">Belongs to the cytochrome b5 family.</text>
</comment>
<feature type="signal peptide" evidence="5">
    <location>
        <begin position="1"/>
        <end position="24"/>
    </location>
</feature>
<evidence type="ECO:0000256" key="5">
    <source>
        <dbReference type="SAM" id="SignalP"/>
    </source>
</evidence>
<dbReference type="GO" id="GO:0046872">
    <property type="term" value="F:metal ion binding"/>
    <property type="evidence" value="ECO:0007669"/>
    <property type="project" value="UniProtKB-KW"/>
</dbReference>
<organism evidence="7 8">
    <name type="scientific">Natronospirillum operosum</name>
    <dbReference type="NCBI Taxonomy" id="2759953"/>
    <lineage>
        <taxon>Bacteria</taxon>
        <taxon>Pseudomonadati</taxon>
        <taxon>Pseudomonadota</taxon>
        <taxon>Gammaproteobacteria</taxon>
        <taxon>Oceanospirillales</taxon>
        <taxon>Natronospirillaceae</taxon>
        <taxon>Natronospirillum</taxon>
    </lineage>
</organism>
<protein>
    <submittedName>
        <fullName evidence="7">FMN-binding protein</fullName>
    </submittedName>
</protein>
<dbReference type="Pfam" id="PF00173">
    <property type="entry name" value="Cyt-b5"/>
    <property type="match status" value="1"/>
</dbReference>
<evidence type="ECO:0000313" key="8">
    <source>
        <dbReference type="Proteomes" id="UP000297475"/>
    </source>
</evidence>
<comment type="caution">
    <text evidence="7">The sequence shown here is derived from an EMBL/GenBank/DDBJ whole genome shotgun (WGS) entry which is preliminary data.</text>
</comment>
<dbReference type="GO" id="GO:0020037">
    <property type="term" value="F:heme binding"/>
    <property type="evidence" value="ECO:0007669"/>
    <property type="project" value="TreeGrafter"/>
</dbReference>